<dbReference type="Pfam" id="PF00134">
    <property type="entry name" value="Cyclin_N"/>
    <property type="match status" value="1"/>
</dbReference>
<accession>A0A7J7HAP9</accession>
<keyword evidence="3" id="KW-0131">Cell cycle</keyword>
<dbReference type="Gene3D" id="1.10.472.10">
    <property type="entry name" value="Cyclin-like"/>
    <property type="match status" value="1"/>
</dbReference>
<dbReference type="InterPro" id="IPR039361">
    <property type="entry name" value="Cyclin"/>
</dbReference>
<feature type="domain" description="Cyclin-like" evidence="5">
    <location>
        <begin position="82"/>
        <end position="166"/>
    </location>
</feature>
<evidence type="ECO:0000256" key="2">
    <source>
        <dbReference type="ARBA" id="ARBA00023127"/>
    </source>
</evidence>
<dbReference type="InterPro" id="IPR013763">
    <property type="entry name" value="Cyclin-like_dom"/>
</dbReference>
<gene>
    <name evidence="6" type="ORF">HYC85_012003</name>
</gene>
<evidence type="ECO:0000259" key="5">
    <source>
        <dbReference type="SMART" id="SM00385"/>
    </source>
</evidence>
<comment type="caution">
    <text evidence="6">The sequence shown here is derived from an EMBL/GenBank/DDBJ whole genome shotgun (WGS) entry which is preliminary data.</text>
</comment>
<keyword evidence="1" id="KW-0132">Cell division</keyword>
<dbReference type="FunFam" id="1.10.472.10:FF:000001">
    <property type="entry name" value="G2/mitotic-specific cyclin"/>
    <property type="match status" value="1"/>
</dbReference>
<dbReference type="SUPFAM" id="SSF47954">
    <property type="entry name" value="Cyclin-like"/>
    <property type="match status" value="1"/>
</dbReference>
<reference evidence="6 7" key="2">
    <citation type="submission" date="2020-07" db="EMBL/GenBank/DDBJ databases">
        <title>Genome assembly of wild tea tree DASZ reveals pedigree and selection history of tea varieties.</title>
        <authorList>
            <person name="Zhang W."/>
        </authorList>
    </citation>
    <scope>NUCLEOTIDE SEQUENCE [LARGE SCALE GENOMIC DNA]</scope>
    <source>
        <strain evidence="7">cv. G240</strain>
        <tissue evidence="6">Leaf</tissue>
    </source>
</reference>
<keyword evidence="2 4" id="KW-0195">Cyclin</keyword>
<evidence type="ECO:0000256" key="4">
    <source>
        <dbReference type="RuleBase" id="RU000383"/>
    </source>
</evidence>
<keyword evidence="7" id="KW-1185">Reference proteome</keyword>
<dbReference type="EMBL" id="JACBKZ010000005">
    <property type="protein sequence ID" value="KAF5950010.1"/>
    <property type="molecule type" value="Genomic_DNA"/>
</dbReference>
<proteinExistence type="inferred from homology"/>
<evidence type="ECO:0000313" key="7">
    <source>
        <dbReference type="Proteomes" id="UP000593564"/>
    </source>
</evidence>
<comment type="similarity">
    <text evidence="4">Belongs to the cyclin family.</text>
</comment>
<name>A0A7J7HAP9_CAMSI</name>
<dbReference type="InterPro" id="IPR006671">
    <property type="entry name" value="Cyclin_N"/>
</dbReference>
<dbReference type="Proteomes" id="UP000593564">
    <property type="component" value="Unassembled WGS sequence"/>
</dbReference>
<evidence type="ECO:0000313" key="6">
    <source>
        <dbReference type="EMBL" id="KAF5950010.1"/>
    </source>
</evidence>
<dbReference type="InterPro" id="IPR036915">
    <property type="entry name" value="Cyclin-like_sf"/>
</dbReference>
<dbReference type="SMART" id="SM00385">
    <property type="entry name" value="CYCLIN"/>
    <property type="match status" value="1"/>
</dbReference>
<dbReference type="AlphaFoldDB" id="A0A7J7HAP9"/>
<dbReference type="GO" id="GO:0051301">
    <property type="term" value="P:cell division"/>
    <property type="evidence" value="ECO:0007669"/>
    <property type="project" value="UniProtKB-KW"/>
</dbReference>
<sequence length="213" mass="24281">MEDPQICAANVSEIYQDMDLKWKIPKSAVLIVNANNMFNLNAHLIMGFDSSFHEEAKRRPLPDYIEIAQKDVSPNLRAILVDLLVEVAEECELHSDTLQLFISYIDRFLSTNDLNRQKLLLLGVSSMLITSKYEKINHPPVDEFCYLTDNAYTKKEVVKIEAGILKHLKFEVGSPTILTFLGYYCIVNIQSFFSSVILQFNCLINCNALKISP</sequence>
<evidence type="ECO:0000256" key="1">
    <source>
        <dbReference type="ARBA" id="ARBA00022618"/>
    </source>
</evidence>
<organism evidence="6 7">
    <name type="scientific">Camellia sinensis</name>
    <name type="common">Tea plant</name>
    <name type="synonym">Thea sinensis</name>
    <dbReference type="NCBI Taxonomy" id="4442"/>
    <lineage>
        <taxon>Eukaryota</taxon>
        <taxon>Viridiplantae</taxon>
        <taxon>Streptophyta</taxon>
        <taxon>Embryophyta</taxon>
        <taxon>Tracheophyta</taxon>
        <taxon>Spermatophyta</taxon>
        <taxon>Magnoliopsida</taxon>
        <taxon>eudicotyledons</taxon>
        <taxon>Gunneridae</taxon>
        <taxon>Pentapetalae</taxon>
        <taxon>asterids</taxon>
        <taxon>Ericales</taxon>
        <taxon>Theaceae</taxon>
        <taxon>Camellia</taxon>
    </lineage>
</organism>
<protein>
    <recommendedName>
        <fullName evidence="5">Cyclin-like domain-containing protein</fullName>
    </recommendedName>
</protein>
<reference evidence="7" key="1">
    <citation type="journal article" date="2020" name="Nat. Commun.">
        <title>Genome assembly of wild tea tree DASZ reveals pedigree and selection history of tea varieties.</title>
        <authorList>
            <person name="Zhang W."/>
            <person name="Zhang Y."/>
            <person name="Qiu H."/>
            <person name="Guo Y."/>
            <person name="Wan H."/>
            <person name="Zhang X."/>
            <person name="Scossa F."/>
            <person name="Alseekh S."/>
            <person name="Zhang Q."/>
            <person name="Wang P."/>
            <person name="Xu L."/>
            <person name="Schmidt M.H."/>
            <person name="Jia X."/>
            <person name="Li D."/>
            <person name="Zhu A."/>
            <person name="Guo F."/>
            <person name="Chen W."/>
            <person name="Ni D."/>
            <person name="Usadel B."/>
            <person name="Fernie A.R."/>
            <person name="Wen W."/>
        </authorList>
    </citation>
    <scope>NUCLEOTIDE SEQUENCE [LARGE SCALE GENOMIC DNA]</scope>
    <source>
        <strain evidence="7">cv. G240</strain>
    </source>
</reference>
<dbReference type="PANTHER" id="PTHR10177">
    <property type="entry name" value="CYCLINS"/>
    <property type="match status" value="1"/>
</dbReference>
<evidence type="ECO:0000256" key="3">
    <source>
        <dbReference type="ARBA" id="ARBA00023306"/>
    </source>
</evidence>